<organism evidence="1 2">
    <name type="scientific">Klebsiella variicola</name>
    <dbReference type="NCBI Taxonomy" id="244366"/>
    <lineage>
        <taxon>Bacteria</taxon>
        <taxon>Pseudomonadati</taxon>
        <taxon>Pseudomonadota</taxon>
        <taxon>Gammaproteobacteria</taxon>
        <taxon>Enterobacterales</taxon>
        <taxon>Enterobacteriaceae</taxon>
        <taxon>Klebsiella/Raoultella group</taxon>
        <taxon>Klebsiella</taxon>
        <taxon>Klebsiella pneumoniae complex</taxon>
    </lineage>
</organism>
<evidence type="ECO:0000313" key="1">
    <source>
        <dbReference type="EMBL" id="PLM80488.1"/>
    </source>
</evidence>
<name>A0A2N4YNS9_KLEVA</name>
<dbReference type="GO" id="GO:0032259">
    <property type="term" value="P:methylation"/>
    <property type="evidence" value="ECO:0007669"/>
    <property type="project" value="UniProtKB-KW"/>
</dbReference>
<comment type="caution">
    <text evidence="1">The sequence shown here is derived from an EMBL/GenBank/DDBJ whole genome shotgun (WGS) entry which is preliminary data.</text>
</comment>
<sequence length="31" mass="3551">MSQSKFALPRNGFTFKQFFVAHDRCAMKVGT</sequence>
<accession>A0A2N4YNS9</accession>
<feature type="non-terminal residue" evidence="1">
    <location>
        <position position="31"/>
    </location>
</feature>
<reference evidence="1 2" key="2">
    <citation type="submission" date="2018-01" db="EMBL/GenBank/DDBJ databases">
        <title>Genomic study of Klebsiella pneumoniae.</title>
        <authorList>
            <person name="Yang Y."/>
            <person name="Bicalho R."/>
        </authorList>
    </citation>
    <scope>NUCLEOTIDE SEQUENCE [LARGE SCALE GENOMIC DNA]</scope>
    <source>
        <strain evidence="1 2">A8</strain>
    </source>
</reference>
<reference evidence="1 2" key="1">
    <citation type="submission" date="2017-11" db="EMBL/GenBank/DDBJ databases">
        <authorList>
            <person name="Han C.G."/>
        </authorList>
    </citation>
    <scope>NUCLEOTIDE SEQUENCE [LARGE SCALE GENOMIC DNA]</scope>
    <source>
        <strain evidence="1 2">A8</strain>
    </source>
</reference>
<dbReference type="GO" id="GO:0008168">
    <property type="term" value="F:methyltransferase activity"/>
    <property type="evidence" value="ECO:0007669"/>
    <property type="project" value="UniProtKB-KW"/>
</dbReference>
<keyword evidence="1" id="KW-0808">Transferase</keyword>
<protein>
    <submittedName>
        <fullName evidence="1">tRNA (Adenosine(37)-N6)-methyltransferase TrmM</fullName>
    </submittedName>
</protein>
<gene>
    <name evidence="1" type="ORF">CWN47_37295</name>
</gene>
<dbReference type="Proteomes" id="UP000234412">
    <property type="component" value="Unassembled WGS sequence"/>
</dbReference>
<dbReference type="EMBL" id="PIDP01002573">
    <property type="protein sequence ID" value="PLM80488.1"/>
    <property type="molecule type" value="Genomic_DNA"/>
</dbReference>
<dbReference type="AlphaFoldDB" id="A0A2N4YNS9"/>
<proteinExistence type="predicted"/>
<evidence type="ECO:0000313" key="2">
    <source>
        <dbReference type="Proteomes" id="UP000234412"/>
    </source>
</evidence>
<keyword evidence="1" id="KW-0489">Methyltransferase</keyword>